<dbReference type="AlphaFoldDB" id="M2A608"/>
<dbReference type="EMBL" id="ANMO01000153">
    <property type="protein sequence ID" value="EMB15896.1"/>
    <property type="molecule type" value="Genomic_DNA"/>
</dbReference>
<name>M2A608_9BACT</name>
<evidence type="ECO:0000313" key="1">
    <source>
        <dbReference type="EMBL" id="EMB15896.1"/>
    </source>
</evidence>
<keyword evidence="2" id="KW-1185">Reference proteome</keyword>
<accession>M2A608</accession>
<evidence type="ECO:0000313" key="2">
    <source>
        <dbReference type="Proteomes" id="UP000011529"/>
    </source>
</evidence>
<reference evidence="1" key="2">
    <citation type="journal article" date="2013" name="Mar. Genomics">
        <title>Expression of sulfatases in Rhodopirellula baltica and the diversity of sulfatases in the genus Rhodopirellula.</title>
        <authorList>
            <person name="Wegner C.E."/>
            <person name="Richter-Heitmann T."/>
            <person name="Klindworth A."/>
            <person name="Klockow C."/>
            <person name="Richter M."/>
            <person name="Achstetter T."/>
            <person name="Glockner F.O."/>
            <person name="Harder J."/>
        </authorList>
    </citation>
    <scope>NUCLEOTIDE SEQUENCE [LARGE SCALE GENOMIC DNA]</scope>
    <source>
        <strain evidence="1">6C</strain>
    </source>
</reference>
<sequence>MQWVRVLSGDLVPRKFTRTRGRRNSNFFSNPFLFLAISLHDRDDNTLVKGKMCHS</sequence>
<protein>
    <submittedName>
        <fullName evidence="1">Uncharacterized protein</fullName>
    </submittedName>
</protein>
<reference evidence="1" key="1">
    <citation type="submission" date="2012-11" db="EMBL/GenBank/DDBJ databases">
        <title>Permanent draft genomes of Rhodopirellula europaea strain SH398 and 6C.</title>
        <authorList>
            <person name="Richter M."/>
            <person name="Richter-Heitmann T."/>
            <person name="Frank C."/>
            <person name="Harder J."/>
            <person name="Glockner F.O."/>
        </authorList>
    </citation>
    <scope>NUCLEOTIDE SEQUENCE</scope>
    <source>
        <strain evidence="1">6C</strain>
    </source>
</reference>
<organism evidence="1 2">
    <name type="scientific">Rhodopirellula europaea 6C</name>
    <dbReference type="NCBI Taxonomy" id="1263867"/>
    <lineage>
        <taxon>Bacteria</taxon>
        <taxon>Pseudomonadati</taxon>
        <taxon>Planctomycetota</taxon>
        <taxon>Planctomycetia</taxon>
        <taxon>Pirellulales</taxon>
        <taxon>Pirellulaceae</taxon>
        <taxon>Rhodopirellula</taxon>
    </lineage>
</organism>
<proteinExistence type="predicted"/>
<gene>
    <name evidence="1" type="ORF">RE6C_03383</name>
</gene>
<dbReference type="Proteomes" id="UP000011529">
    <property type="component" value="Unassembled WGS sequence"/>
</dbReference>
<comment type="caution">
    <text evidence="1">The sequence shown here is derived from an EMBL/GenBank/DDBJ whole genome shotgun (WGS) entry which is preliminary data.</text>
</comment>